<evidence type="ECO:0000313" key="3">
    <source>
        <dbReference type="Proteomes" id="UP000014104"/>
    </source>
</evidence>
<evidence type="ECO:0000313" key="4">
    <source>
        <dbReference type="Proteomes" id="UP000014107"/>
    </source>
</evidence>
<comment type="caution">
    <text evidence="2">The sequence shown here is derived from an EMBL/GenBank/DDBJ whole genome shotgun (WGS) entry which is preliminary data.</text>
</comment>
<evidence type="ECO:0008006" key="5">
    <source>
        <dbReference type="Google" id="ProtNLM"/>
    </source>
</evidence>
<dbReference type="Proteomes" id="UP000014107">
    <property type="component" value="Unassembled WGS sequence"/>
</dbReference>
<dbReference type="EMBL" id="ASWL01000004">
    <property type="protein sequence ID" value="EOU20474.1"/>
    <property type="molecule type" value="Genomic_DNA"/>
</dbReference>
<evidence type="ECO:0000313" key="2">
    <source>
        <dbReference type="EMBL" id="EOU20474.1"/>
    </source>
</evidence>
<reference evidence="1 3" key="1">
    <citation type="submission" date="2013-03" db="EMBL/GenBank/DDBJ databases">
        <title>The Genome Sequence of Enterococcus avium ATCC_14025 (Illumina only assembly).</title>
        <authorList>
            <consortium name="The Broad Institute Genomics Platform"/>
            <consortium name="The Broad Institute Genome Sequencing Center for Infectious Disease"/>
            <person name="Earl A."/>
            <person name="Russ C."/>
            <person name="Gilmore M."/>
            <person name="Surin D."/>
            <person name="Walker B."/>
            <person name="Young S."/>
            <person name="Zeng Q."/>
            <person name="Gargeya S."/>
            <person name="Fitzgerald M."/>
            <person name="Haas B."/>
            <person name="Abouelleil A."/>
            <person name="Allen A.W."/>
            <person name="Alvarado L."/>
            <person name="Arachchi H.M."/>
            <person name="Berlin A.M."/>
            <person name="Chapman S.B."/>
            <person name="Gainer-Dewar J."/>
            <person name="Goldberg J."/>
            <person name="Griggs A."/>
            <person name="Gujja S."/>
            <person name="Hansen M."/>
            <person name="Howarth C."/>
            <person name="Imamovic A."/>
            <person name="Ireland A."/>
            <person name="Larimer J."/>
            <person name="McCowan C."/>
            <person name="Murphy C."/>
            <person name="Pearson M."/>
            <person name="Poon T.W."/>
            <person name="Priest M."/>
            <person name="Roberts A."/>
            <person name="Saif S."/>
            <person name="Shea T."/>
            <person name="Sisk P."/>
            <person name="Sykes S."/>
            <person name="Wortman J."/>
            <person name="Nusbaum C."/>
            <person name="Birren B."/>
        </authorList>
    </citation>
    <scope>NUCLEOTIDE SEQUENCE [LARGE SCALE GENOMIC DNA]</scope>
    <source>
        <strain evidence="1 3">ATCC 14025</strain>
    </source>
</reference>
<dbReference type="Proteomes" id="UP000014104">
    <property type="component" value="Unassembled WGS sequence"/>
</dbReference>
<dbReference type="AlphaFoldDB" id="A0AAV3IYL1"/>
<gene>
    <name evidence="2" type="ORF">I570_02921</name>
    <name evidence="1" type="ORF">OMU_03010</name>
</gene>
<evidence type="ECO:0000313" key="1">
    <source>
        <dbReference type="EMBL" id="EOT42087.1"/>
    </source>
</evidence>
<dbReference type="RefSeq" id="WP_016180821.1">
    <property type="nucleotide sequence ID" value="NZ_KE136365.1"/>
</dbReference>
<reference evidence="2 4" key="2">
    <citation type="submission" date="2013-03" db="EMBL/GenBank/DDBJ databases">
        <title>The Genome Sequence of Enterococcus avium ATCC_14025 (PacBio/Illumina hybrid assembly).</title>
        <authorList>
            <consortium name="The Broad Institute Genomics Platform"/>
            <consortium name="The Broad Institute Genome Sequencing Center for Infectious Disease"/>
            <person name="Earl A."/>
            <person name="Russ C."/>
            <person name="Gilmore M."/>
            <person name="Surin D."/>
            <person name="Walker B."/>
            <person name="Young S."/>
            <person name="Zeng Q."/>
            <person name="Gargeya S."/>
            <person name="Fitzgerald M."/>
            <person name="Haas B."/>
            <person name="Abouelleil A."/>
            <person name="Allen A.W."/>
            <person name="Alvarado L."/>
            <person name="Arachchi H.M."/>
            <person name="Berlin A.M."/>
            <person name="Chapman S.B."/>
            <person name="Gainer-Dewar J."/>
            <person name="Goldberg J."/>
            <person name="Griggs A."/>
            <person name="Gujja S."/>
            <person name="Hansen M."/>
            <person name="Howarth C."/>
            <person name="Imamovic A."/>
            <person name="Ireland A."/>
            <person name="Larimer J."/>
            <person name="McCowan C."/>
            <person name="Murphy C."/>
            <person name="Pearson M."/>
            <person name="Poon T.W."/>
            <person name="Priest M."/>
            <person name="Roberts A."/>
            <person name="Saif S."/>
            <person name="Shea T."/>
            <person name="Sisk P."/>
            <person name="Sykes S."/>
            <person name="Wortman J."/>
            <person name="Nusbaum C."/>
            <person name="Birren B."/>
        </authorList>
    </citation>
    <scope>NUCLEOTIDE SEQUENCE [LARGE SCALE GENOMIC DNA]</scope>
    <source>
        <strain evidence="2 4">ATCC 14025</strain>
    </source>
</reference>
<name>A0AAV3IYL1_ENTAV</name>
<keyword evidence="3" id="KW-1185">Reference proteome</keyword>
<proteinExistence type="predicted"/>
<dbReference type="EMBL" id="AHYV01000032">
    <property type="protein sequence ID" value="EOT42087.1"/>
    <property type="molecule type" value="Genomic_DNA"/>
</dbReference>
<accession>A0AAV3IYL1</accession>
<organism evidence="2 4">
    <name type="scientific">Enterococcus avium ATCC 14025</name>
    <dbReference type="NCBI Taxonomy" id="1140002"/>
    <lineage>
        <taxon>Bacteria</taxon>
        <taxon>Bacillati</taxon>
        <taxon>Bacillota</taxon>
        <taxon>Bacilli</taxon>
        <taxon>Lactobacillales</taxon>
        <taxon>Enterococcaceae</taxon>
        <taxon>Enterococcus</taxon>
    </lineage>
</organism>
<sequence>MDLAFFVVNFGYSKSEYQELTEAEKLFIRKEHEKKSINDTTYIRDAVFNAVTNALRKKGSRFQELFKKRPARADKEFNQEAMSIVLEVEERDGKSWVDKIYQANGIKTPKSGGG</sequence>
<protein>
    <recommendedName>
        <fullName evidence="5">Phenylalanine racemase</fullName>
    </recommendedName>
</protein>